<keyword evidence="2" id="KW-0479">Metal-binding</keyword>
<dbReference type="InterPro" id="IPR052035">
    <property type="entry name" value="ZnF_BED_domain_contain"/>
</dbReference>
<evidence type="ECO:0000256" key="10">
    <source>
        <dbReference type="SAM" id="MobiDB-lite"/>
    </source>
</evidence>
<dbReference type="PANTHER" id="PTHR46481">
    <property type="entry name" value="ZINC FINGER BED DOMAIN-CONTAINING PROTEIN 4"/>
    <property type="match status" value="1"/>
</dbReference>
<sequence>MSGAEEIEEENIPSTSSAQQAGETLIARRGSTSLAWKWFGFERTDVRQLSPICKICNKPVSVKSSSTTNLFHHLRTSHRIQYEEYERLRQLAEKNKAEDVTVKKKSTQLSLADSFTKKVPYERKSEKWQTITDSITNYLARAMLPIQSVEQDGFKDMVKTLDPRYSVPSRTYFSKTALPKLYESCRERLSRDVQNASFYSTTSDLWSSRTSEPYLSLTIHFISDDWRLLSYCLQTSYFPEDHTGELIAQGLKDALSSWSLKEERMACMTTDSGANVVRALTINNWQRLPCFGHRLHIAIERSMRDPRIDRALGVCKKIVAVFANSWKKKKALAKAQEQLNLPQHTFITECPTRWGSWQRMIERVLEQQKAIQQVLSADRKQRHLVPTWQDIEVLESISKALGPLLEFTDALSGEQQVTVSYVKPVLSLFNSEVLAIKPDDTELTKQIKQTILDYLNEKYAADSVDKLLGLASTLDPRFKHRYNSADKIPAIESTLKAELLGMLNEEENPATSQVPTADEDQAEEEEDISEPLPAKKTKKSFGSYFKKRQSGKDSEQSTVEKEMQSYLMIPEMDSDADPLEWWKTQEVNFPRLGKLAKKYLCIPASSSPSERAFSTGNKQGVALEGQSPTAAKKLENPVMSRKLMVQC</sequence>
<dbReference type="GO" id="GO:0003677">
    <property type="term" value="F:DNA binding"/>
    <property type="evidence" value="ECO:0007669"/>
    <property type="project" value="UniProtKB-KW"/>
</dbReference>
<dbReference type="InterPro" id="IPR008906">
    <property type="entry name" value="HATC_C_dom"/>
</dbReference>
<keyword evidence="3 9" id="KW-0863">Zinc-finger</keyword>
<keyword evidence="5" id="KW-0805">Transcription regulation</keyword>
<feature type="domain" description="BED-type" evidence="11">
    <location>
        <begin position="30"/>
        <end position="85"/>
    </location>
</feature>
<organism evidence="12 13">
    <name type="scientific">Mugilogobius chulae</name>
    <name type="common">yellowstripe goby</name>
    <dbReference type="NCBI Taxonomy" id="88201"/>
    <lineage>
        <taxon>Eukaryota</taxon>
        <taxon>Metazoa</taxon>
        <taxon>Chordata</taxon>
        <taxon>Craniata</taxon>
        <taxon>Vertebrata</taxon>
        <taxon>Euteleostomi</taxon>
        <taxon>Actinopterygii</taxon>
        <taxon>Neopterygii</taxon>
        <taxon>Teleostei</taxon>
        <taxon>Neoteleostei</taxon>
        <taxon>Acanthomorphata</taxon>
        <taxon>Gobiaria</taxon>
        <taxon>Gobiiformes</taxon>
        <taxon>Gobioidei</taxon>
        <taxon>Gobiidae</taxon>
        <taxon>Gobionellinae</taxon>
        <taxon>Mugilogobius</taxon>
    </lineage>
</organism>
<dbReference type="GO" id="GO:0005634">
    <property type="term" value="C:nucleus"/>
    <property type="evidence" value="ECO:0007669"/>
    <property type="project" value="UniProtKB-SubCell"/>
</dbReference>
<dbReference type="SUPFAM" id="SSF57667">
    <property type="entry name" value="beta-beta-alpha zinc fingers"/>
    <property type="match status" value="1"/>
</dbReference>
<keyword evidence="6" id="KW-0238">DNA-binding</keyword>
<dbReference type="SUPFAM" id="SSF53098">
    <property type="entry name" value="Ribonuclease H-like"/>
    <property type="match status" value="1"/>
</dbReference>
<dbReference type="SMART" id="SM00614">
    <property type="entry name" value="ZnF_BED"/>
    <property type="match status" value="1"/>
</dbReference>
<keyword evidence="8" id="KW-0539">Nucleus</keyword>
<reference evidence="13" key="1">
    <citation type="submission" date="2024-04" db="EMBL/GenBank/DDBJ databases">
        <title>Salinicola lusitanus LLJ914,a marine bacterium isolated from the Okinawa Trough.</title>
        <authorList>
            <person name="Li J."/>
        </authorList>
    </citation>
    <scope>NUCLEOTIDE SEQUENCE [LARGE SCALE GENOMIC DNA]</scope>
</reference>
<evidence type="ECO:0000256" key="1">
    <source>
        <dbReference type="ARBA" id="ARBA00004123"/>
    </source>
</evidence>
<evidence type="ECO:0000313" key="13">
    <source>
        <dbReference type="Proteomes" id="UP001460270"/>
    </source>
</evidence>
<comment type="caution">
    <text evidence="12">The sequence shown here is derived from an EMBL/GenBank/DDBJ whole genome shotgun (WGS) entry which is preliminary data.</text>
</comment>
<protein>
    <recommendedName>
        <fullName evidence="11">BED-type domain-containing protein</fullName>
    </recommendedName>
</protein>
<name>A0AAW0Q3H9_9GOBI</name>
<dbReference type="InterPro" id="IPR012337">
    <property type="entry name" value="RNaseH-like_sf"/>
</dbReference>
<evidence type="ECO:0000256" key="4">
    <source>
        <dbReference type="ARBA" id="ARBA00022833"/>
    </source>
</evidence>
<evidence type="ECO:0000259" key="11">
    <source>
        <dbReference type="PROSITE" id="PS50808"/>
    </source>
</evidence>
<evidence type="ECO:0000256" key="2">
    <source>
        <dbReference type="ARBA" id="ARBA00022723"/>
    </source>
</evidence>
<evidence type="ECO:0000256" key="8">
    <source>
        <dbReference type="ARBA" id="ARBA00023242"/>
    </source>
</evidence>
<dbReference type="GO" id="GO:0046983">
    <property type="term" value="F:protein dimerization activity"/>
    <property type="evidence" value="ECO:0007669"/>
    <property type="project" value="InterPro"/>
</dbReference>
<dbReference type="EMBL" id="JBBPFD010000001">
    <property type="protein sequence ID" value="KAK7945247.1"/>
    <property type="molecule type" value="Genomic_DNA"/>
</dbReference>
<evidence type="ECO:0000313" key="12">
    <source>
        <dbReference type="EMBL" id="KAK7945247.1"/>
    </source>
</evidence>
<dbReference type="InterPro" id="IPR036236">
    <property type="entry name" value="Znf_C2H2_sf"/>
</dbReference>
<dbReference type="PROSITE" id="PS50808">
    <property type="entry name" value="ZF_BED"/>
    <property type="match status" value="1"/>
</dbReference>
<evidence type="ECO:0000256" key="9">
    <source>
        <dbReference type="PROSITE-ProRule" id="PRU00027"/>
    </source>
</evidence>
<keyword evidence="13" id="KW-1185">Reference proteome</keyword>
<feature type="compositionally biased region" description="Acidic residues" evidence="10">
    <location>
        <begin position="1"/>
        <end position="11"/>
    </location>
</feature>
<keyword evidence="4" id="KW-0862">Zinc</keyword>
<dbReference type="PANTHER" id="PTHR46481:SF9">
    <property type="entry name" value="ZINC FINGER BED DOMAIN-CONTAINING PROTEIN 1-LIKE"/>
    <property type="match status" value="1"/>
</dbReference>
<dbReference type="Pfam" id="PF02892">
    <property type="entry name" value="zf-BED"/>
    <property type="match status" value="1"/>
</dbReference>
<feature type="region of interest" description="Disordered" evidence="10">
    <location>
        <begin position="1"/>
        <end position="20"/>
    </location>
</feature>
<evidence type="ECO:0000256" key="5">
    <source>
        <dbReference type="ARBA" id="ARBA00023015"/>
    </source>
</evidence>
<keyword evidence="7" id="KW-0804">Transcription</keyword>
<feature type="region of interest" description="Disordered" evidence="10">
    <location>
        <begin position="507"/>
        <end position="533"/>
    </location>
</feature>
<dbReference type="Pfam" id="PF05699">
    <property type="entry name" value="Dimer_Tnp_hAT"/>
    <property type="match status" value="1"/>
</dbReference>
<evidence type="ECO:0000256" key="6">
    <source>
        <dbReference type="ARBA" id="ARBA00023125"/>
    </source>
</evidence>
<proteinExistence type="predicted"/>
<dbReference type="GO" id="GO:0008270">
    <property type="term" value="F:zinc ion binding"/>
    <property type="evidence" value="ECO:0007669"/>
    <property type="project" value="UniProtKB-KW"/>
</dbReference>
<evidence type="ECO:0000256" key="7">
    <source>
        <dbReference type="ARBA" id="ARBA00023163"/>
    </source>
</evidence>
<accession>A0AAW0Q3H9</accession>
<dbReference type="Proteomes" id="UP001460270">
    <property type="component" value="Unassembled WGS sequence"/>
</dbReference>
<dbReference type="SUPFAM" id="SSF140996">
    <property type="entry name" value="Hermes dimerisation domain"/>
    <property type="match status" value="1"/>
</dbReference>
<comment type="subcellular location">
    <subcellularLocation>
        <location evidence="1">Nucleus</location>
    </subcellularLocation>
</comment>
<dbReference type="AlphaFoldDB" id="A0AAW0Q3H9"/>
<dbReference type="InterPro" id="IPR003656">
    <property type="entry name" value="Znf_BED"/>
</dbReference>
<gene>
    <name evidence="12" type="ORF">WMY93_000975</name>
</gene>
<evidence type="ECO:0000256" key="3">
    <source>
        <dbReference type="ARBA" id="ARBA00022771"/>
    </source>
</evidence>
<feature type="compositionally biased region" description="Acidic residues" evidence="10">
    <location>
        <begin position="517"/>
        <end position="529"/>
    </location>
</feature>